<sequence length="403" mass="45493">MNTYEDRLSYQYRSQVLDELGVRSWINARNWSSDIGGNWIDQRVLQAMNEVSQTFVDMHELIEKADAKIAALCRVSEAHITTGAGGAIELAVAGCMAGDDFGKWNDLPDTASIGNEVILHRGHYINYTSQWKASGAKLVEYGISGTLKSSEKELKAAISERTCCIAYTFSYNNVPRGILPFHEIVEIAKEFDLPVIVDAASELPPVENLWEFIEAGADLVCFSGGKAIKAPNNTGFLLGSKKKGKQIIKSIRKYCYPNHGWNRGHKISKEQIVGLTKALEIFVVEGNGYYEKQLALAEFICGELQFIENLDVSIIKNDATSYEHAMMPHVPRVLLAWSKDNIGLGASDLDKWMAVEDPPVFLRNTYYHNYYKDVEWRLIDTYFLRSPEERIIVDRIKRFFKGI</sequence>
<evidence type="ECO:0000313" key="5">
    <source>
        <dbReference type="Proteomes" id="UP001172082"/>
    </source>
</evidence>
<reference evidence="4" key="1">
    <citation type="submission" date="2023-06" db="EMBL/GenBank/DDBJ databases">
        <title>Genomic of Parafulvivirga corallium.</title>
        <authorList>
            <person name="Wang G."/>
        </authorList>
    </citation>
    <scope>NUCLEOTIDE SEQUENCE</scope>
    <source>
        <strain evidence="4">BMA10</strain>
    </source>
</reference>
<comment type="cofactor">
    <cofactor evidence="1">
        <name>pyridoxal 5'-phosphate</name>
        <dbReference type="ChEBI" id="CHEBI:597326"/>
    </cofactor>
</comment>
<dbReference type="InterPro" id="IPR000192">
    <property type="entry name" value="Aminotrans_V_dom"/>
</dbReference>
<evidence type="ECO:0000313" key="4">
    <source>
        <dbReference type="EMBL" id="MDN5204288.1"/>
    </source>
</evidence>
<organism evidence="4 5">
    <name type="scientific">Splendidivirga corallicola</name>
    <dbReference type="NCBI Taxonomy" id="3051826"/>
    <lineage>
        <taxon>Bacteria</taxon>
        <taxon>Pseudomonadati</taxon>
        <taxon>Bacteroidota</taxon>
        <taxon>Cytophagia</taxon>
        <taxon>Cytophagales</taxon>
        <taxon>Splendidivirgaceae</taxon>
        <taxon>Splendidivirga</taxon>
    </lineage>
</organism>
<dbReference type="InterPro" id="IPR015421">
    <property type="entry name" value="PyrdxlP-dep_Trfase_major"/>
</dbReference>
<comment type="caution">
    <text evidence="4">The sequence shown here is derived from an EMBL/GenBank/DDBJ whole genome shotgun (WGS) entry which is preliminary data.</text>
</comment>
<keyword evidence="4" id="KW-0032">Aminotransferase</keyword>
<dbReference type="PANTHER" id="PTHR32328:SF0">
    <property type="entry name" value="L-SERYL-TRNA(SEC) SELENIUM TRANSFERASE"/>
    <property type="match status" value="1"/>
</dbReference>
<accession>A0ABT8KXF4</accession>
<keyword evidence="5" id="KW-1185">Reference proteome</keyword>
<keyword evidence="4" id="KW-0808">Transferase</keyword>
<evidence type="ECO:0000256" key="1">
    <source>
        <dbReference type="ARBA" id="ARBA00001933"/>
    </source>
</evidence>
<feature type="domain" description="Aminotransferase class V" evidence="3">
    <location>
        <begin position="49"/>
        <end position="247"/>
    </location>
</feature>
<dbReference type="RefSeq" id="WP_346754313.1">
    <property type="nucleotide sequence ID" value="NZ_JAUJEA010000010.1"/>
</dbReference>
<dbReference type="GO" id="GO:0008483">
    <property type="term" value="F:transaminase activity"/>
    <property type="evidence" value="ECO:0007669"/>
    <property type="project" value="UniProtKB-KW"/>
</dbReference>
<dbReference type="Pfam" id="PF00266">
    <property type="entry name" value="Aminotran_5"/>
    <property type="match status" value="1"/>
</dbReference>
<dbReference type="Gene3D" id="3.40.640.10">
    <property type="entry name" value="Type I PLP-dependent aspartate aminotransferase-like (Major domain)"/>
    <property type="match status" value="1"/>
</dbReference>
<dbReference type="PANTHER" id="PTHR32328">
    <property type="entry name" value="L-SERYL-TRNA(SEC) SELENIUM TRANSFERASE"/>
    <property type="match status" value="1"/>
</dbReference>
<gene>
    <name evidence="4" type="ORF">QQ008_23045</name>
</gene>
<keyword evidence="2" id="KW-0663">Pyridoxal phosphate</keyword>
<protein>
    <submittedName>
        <fullName evidence="4">Aminotransferase class V-fold PLP-dependent enzyme</fullName>
    </submittedName>
</protein>
<name>A0ABT8KXF4_9BACT</name>
<dbReference type="InterPro" id="IPR015424">
    <property type="entry name" value="PyrdxlP-dep_Trfase"/>
</dbReference>
<dbReference type="Proteomes" id="UP001172082">
    <property type="component" value="Unassembled WGS sequence"/>
</dbReference>
<evidence type="ECO:0000256" key="2">
    <source>
        <dbReference type="ARBA" id="ARBA00022898"/>
    </source>
</evidence>
<proteinExistence type="predicted"/>
<dbReference type="SUPFAM" id="SSF53383">
    <property type="entry name" value="PLP-dependent transferases"/>
    <property type="match status" value="1"/>
</dbReference>
<evidence type="ECO:0000259" key="3">
    <source>
        <dbReference type="Pfam" id="PF00266"/>
    </source>
</evidence>
<dbReference type="EMBL" id="JAUJEA010000010">
    <property type="protein sequence ID" value="MDN5204288.1"/>
    <property type="molecule type" value="Genomic_DNA"/>
</dbReference>